<evidence type="ECO:0000256" key="1">
    <source>
        <dbReference type="ARBA" id="ARBA00001961"/>
    </source>
</evidence>
<dbReference type="OrthoDB" id="18846at10239"/>
<dbReference type="Proteomes" id="UP000201797">
    <property type="component" value="Segment"/>
</dbReference>
<evidence type="ECO:0000256" key="2">
    <source>
        <dbReference type="ARBA" id="ARBA00022964"/>
    </source>
</evidence>
<proteinExistence type="predicted"/>
<dbReference type="InterPro" id="IPR006620">
    <property type="entry name" value="Pro_4_hyd_alph"/>
</dbReference>
<protein>
    <recommendedName>
        <fullName evidence="4">Prolyl 4-hydroxylase alpha subunit domain-containing protein</fullName>
    </recommendedName>
</protein>
<dbReference type="GO" id="GO:0016705">
    <property type="term" value="F:oxidoreductase activity, acting on paired donors, with incorporation or reduction of molecular oxygen"/>
    <property type="evidence" value="ECO:0007669"/>
    <property type="project" value="InterPro"/>
</dbReference>
<dbReference type="Gene3D" id="2.60.120.620">
    <property type="entry name" value="q2cbj1_9rhob like domain"/>
    <property type="match status" value="1"/>
</dbReference>
<sequence>MKITLYKEPFHFLILDNVYTEDELKLIWTELDYLYAVRDLFFLSPEKTKSATDSEGNLLKNNFGNFLQGFYADRKYSHLMTLNQKIYGDDIIRHPDSWFFNQEFNAEGTLISYYENGGYYKPHNDNALLTACTWFWKEPKKFTGGNFKFSEYDLQLEIQNNCAVIFPSHIFHEVEPVCISEEYANQGYGRFCMTQFIERFRTPP</sequence>
<dbReference type="InterPro" id="IPR044862">
    <property type="entry name" value="Pro_4_hyd_alph_FE2OG_OXY"/>
</dbReference>
<dbReference type="RefSeq" id="YP_009302109.1">
    <property type="nucleotide sequence ID" value="NC_031242.1"/>
</dbReference>
<dbReference type="GO" id="GO:0005506">
    <property type="term" value="F:iron ion binding"/>
    <property type="evidence" value="ECO:0007669"/>
    <property type="project" value="InterPro"/>
</dbReference>
<dbReference type="GO" id="GO:0051213">
    <property type="term" value="F:dioxygenase activity"/>
    <property type="evidence" value="ECO:0007669"/>
    <property type="project" value="UniProtKB-KW"/>
</dbReference>
<dbReference type="KEGG" id="vg:29124032"/>
<keyword evidence="3" id="KW-0560">Oxidoreductase</keyword>
<dbReference type="EMBL" id="KU594605">
    <property type="protein sequence ID" value="AMO42810.1"/>
    <property type="molecule type" value="Genomic_DNA"/>
</dbReference>
<evidence type="ECO:0000259" key="4">
    <source>
        <dbReference type="SMART" id="SM00702"/>
    </source>
</evidence>
<dbReference type="SMART" id="SM00702">
    <property type="entry name" value="P4Hc"/>
    <property type="match status" value="1"/>
</dbReference>
<reference evidence="5 6" key="1">
    <citation type="submission" date="2016-01" db="EMBL/GenBank/DDBJ databases">
        <title>The genomic content and context of auxiliary metabolic genes in marine cyanophages.</title>
        <authorList>
            <person name="Marston M.F."/>
            <person name="Martiny J.B.H."/>
            <person name="Crummett L.T."/>
        </authorList>
    </citation>
    <scope>NUCLEOTIDE SEQUENCE [LARGE SCALE GENOMIC DNA]</scope>
    <source>
        <strain evidence="5">RW_29_0704</strain>
    </source>
</reference>
<keyword evidence="2" id="KW-0223">Dioxygenase</keyword>
<organism evidence="5 6">
    <name type="scientific">Cyanophage S-RIM50</name>
    <dbReference type="NCBI Taxonomy" id="687803"/>
    <lineage>
        <taxon>Viruses</taxon>
        <taxon>Duplodnaviria</taxon>
        <taxon>Heunggongvirae</taxon>
        <taxon>Uroviricota</taxon>
        <taxon>Caudoviricetes</taxon>
        <taxon>Pantevenvirales</taxon>
        <taxon>Kyanoviridae</taxon>
        <taxon>Neptunevirus</taxon>
        <taxon>Neptunevirus srim50</taxon>
    </lineage>
</organism>
<gene>
    <name evidence="5" type="ORF">R290704_028</name>
</gene>
<evidence type="ECO:0000313" key="6">
    <source>
        <dbReference type="Proteomes" id="UP000201797"/>
    </source>
</evidence>
<accession>A0A127KLD6</accession>
<feature type="domain" description="Prolyl 4-hydroxylase alpha subunit" evidence="4">
    <location>
        <begin position="10"/>
        <end position="198"/>
    </location>
</feature>
<comment type="cofactor">
    <cofactor evidence="1">
        <name>L-ascorbate</name>
        <dbReference type="ChEBI" id="CHEBI:38290"/>
    </cofactor>
</comment>
<evidence type="ECO:0000256" key="3">
    <source>
        <dbReference type="ARBA" id="ARBA00023002"/>
    </source>
</evidence>
<evidence type="ECO:0000313" key="5">
    <source>
        <dbReference type="EMBL" id="AMO42810.1"/>
    </source>
</evidence>
<dbReference type="GO" id="GO:0031418">
    <property type="term" value="F:L-ascorbic acid binding"/>
    <property type="evidence" value="ECO:0007669"/>
    <property type="project" value="InterPro"/>
</dbReference>
<name>A0A127KLD6_9CAUD</name>
<keyword evidence="6" id="KW-1185">Reference proteome</keyword>
<dbReference type="Pfam" id="PF13640">
    <property type="entry name" value="2OG-FeII_Oxy_3"/>
    <property type="match status" value="1"/>
</dbReference>
<dbReference type="GeneID" id="29124032"/>